<protein>
    <submittedName>
        <fullName evidence="10">Murein DD-endopeptidase MepM and murein hydrolase activator NlpD, contain LysM domain</fullName>
    </submittedName>
</protein>
<evidence type="ECO:0000256" key="5">
    <source>
        <dbReference type="ARBA" id="ARBA00022833"/>
    </source>
</evidence>
<dbReference type="STRING" id="1855383.SAMN05216548_1121"/>
<evidence type="ECO:0000256" key="2">
    <source>
        <dbReference type="ARBA" id="ARBA00022670"/>
    </source>
</evidence>
<dbReference type="PROSITE" id="PS51782">
    <property type="entry name" value="LYSM"/>
    <property type="match status" value="1"/>
</dbReference>
<keyword evidence="11" id="KW-1185">Reference proteome</keyword>
<dbReference type="Gene3D" id="3.10.450.350">
    <property type="match status" value="1"/>
</dbReference>
<keyword evidence="8" id="KW-0812">Transmembrane</keyword>
<dbReference type="InterPro" id="IPR018392">
    <property type="entry name" value="LysM"/>
</dbReference>
<evidence type="ECO:0000256" key="8">
    <source>
        <dbReference type="SAM" id="Phobius"/>
    </source>
</evidence>
<dbReference type="PANTHER" id="PTHR21666">
    <property type="entry name" value="PEPTIDASE-RELATED"/>
    <property type="match status" value="1"/>
</dbReference>
<dbReference type="Gene3D" id="2.70.70.10">
    <property type="entry name" value="Glucose Permease (Domain IIA)"/>
    <property type="match status" value="1"/>
</dbReference>
<keyword evidence="8" id="KW-0472">Membrane</keyword>
<evidence type="ECO:0000256" key="7">
    <source>
        <dbReference type="SAM" id="MobiDB-lite"/>
    </source>
</evidence>
<dbReference type="InterPro" id="IPR011055">
    <property type="entry name" value="Dup_hybrid_motif"/>
</dbReference>
<evidence type="ECO:0000259" key="9">
    <source>
        <dbReference type="PROSITE" id="PS51782"/>
    </source>
</evidence>
<dbReference type="CDD" id="cd12797">
    <property type="entry name" value="M23_peptidase"/>
    <property type="match status" value="1"/>
</dbReference>
<dbReference type="EMBL" id="FOFG01000012">
    <property type="protein sequence ID" value="SER14256.1"/>
    <property type="molecule type" value="Genomic_DNA"/>
</dbReference>
<dbReference type="InterPro" id="IPR050570">
    <property type="entry name" value="Cell_wall_metabolism_enzyme"/>
</dbReference>
<keyword evidence="8" id="KW-1133">Transmembrane helix</keyword>
<organism evidence="10 11">
    <name type="scientific">Faunimonas pinastri</name>
    <dbReference type="NCBI Taxonomy" id="1855383"/>
    <lineage>
        <taxon>Bacteria</taxon>
        <taxon>Pseudomonadati</taxon>
        <taxon>Pseudomonadota</taxon>
        <taxon>Alphaproteobacteria</taxon>
        <taxon>Hyphomicrobiales</taxon>
        <taxon>Afifellaceae</taxon>
        <taxon>Faunimonas</taxon>
    </lineage>
</organism>
<name>A0A1H9LS44_9HYPH</name>
<proteinExistence type="predicted"/>
<gene>
    <name evidence="10" type="ORF">SAMN05216548_1121</name>
</gene>
<evidence type="ECO:0000256" key="1">
    <source>
        <dbReference type="ARBA" id="ARBA00001947"/>
    </source>
</evidence>
<dbReference type="GO" id="GO:0004222">
    <property type="term" value="F:metalloendopeptidase activity"/>
    <property type="evidence" value="ECO:0007669"/>
    <property type="project" value="TreeGrafter"/>
</dbReference>
<sequence>MSFAKTQRIPRPVVDLGLEDPLYIRTINKGPPDRRRVSIRWLAGSVLTGLFSAILVGGSLQAAVGIDEDRILRPTLALTGDRTGNGLAEKGDKLQPEPESELTRHVIQVSTVTRVQDRDVIRVRPFAHVKASLAAPVADEIAAKVPAFNPNALYAEEGKAGDTPAPVDSLYSAKADADLTIKVVDFPGDEASALDPKAEIGTAEVREKVSQSASFLADGAVDASSMPYVDPARFQVASAEAGTLPAIPLESVIENVSSIQKSETAAADPEIDEKVITVADGDTLSDILKSNGSSDQEAASVSAAFLANFAFRFTPGQKLTLAISPDADGRKRPIRVSLYDDDNHIGTVAMSDRGEFMAASPPSSDDALVSNDPKTTSSHAASGGLPTIFAGIWRTGLTLGMPEPLIKSLVGMVQYDVDFQSRLAPSDSLNVVFSSGDEPGTQPEVLYADLTLGGVEHEYYRFRTPDDGLTDYYDPEGKNSKRFLVRKPVANARFSSPFGYRLHPILGRMILHSGVDWAAPNGTPITAAGDGTVSFVNWKTGYGRYIQITHNNGYKTAYGHMSAFAKGISVGTRVHMGQVIGYVGQTGYATGPHCHFEILVNDHFVDPMKIKLPRGRVLQGPILANFEKERHRLDALLEQDNSQQRFAESTN</sequence>
<dbReference type="GO" id="GO:0046872">
    <property type="term" value="F:metal ion binding"/>
    <property type="evidence" value="ECO:0007669"/>
    <property type="project" value="UniProtKB-KW"/>
</dbReference>
<reference evidence="10 11" key="1">
    <citation type="submission" date="2016-10" db="EMBL/GenBank/DDBJ databases">
        <authorList>
            <person name="de Groot N.N."/>
        </authorList>
    </citation>
    <scope>NUCLEOTIDE SEQUENCE [LARGE SCALE GENOMIC DNA]</scope>
    <source>
        <strain evidence="10 11">A52C2</strain>
    </source>
</reference>
<feature type="domain" description="LysM" evidence="9">
    <location>
        <begin position="274"/>
        <end position="321"/>
    </location>
</feature>
<dbReference type="GO" id="GO:0006508">
    <property type="term" value="P:proteolysis"/>
    <property type="evidence" value="ECO:0007669"/>
    <property type="project" value="UniProtKB-KW"/>
</dbReference>
<dbReference type="Pfam" id="PF01551">
    <property type="entry name" value="Peptidase_M23"/>
    <property type="match status" value="1"/>
</dbReference>
<dbReference type="Proteomes" id="UP000199647">
    <property type="component" value="Unassembled WGS sequence"/>
</dbReference>
<accession>A0A1H9LS44</accession>
<keyword evidence="3" id="KW-0479">Metal-binding</keyword>
<feature type="region of interest" description="Disordered" evidence="7">
    <location>
        <begin position="355"/>
        <end position="380"/>
    </location>
</feature>
<comment type="cofactor">
    <cofactor evidence="1">
        <name>Zn(2+)</name>
        <dbReference type="ChEBI" id="CHEBI:29105"/>
    </cofactor>
</comment>
<dbReference type="PANTHER" id="PTHR21666:SF288">
    <property type="entry name" value="CELL DIVISION PROTEIN YTFB"/>
    <property type="match status" value="1"/>
</dbReference>
<dbReference type="InterPro" id="IPR016047">
    <property type="entry name" value="M23ase_b-sheet_dom"/>
</dbReference>
<dbReference type="RefSeq" id="WP_143061986.1">
    <property type="nucleotide sequence ID" value="NZ_FOFG01000012.1"/>
</dbReference>
<keyword evidence="6" id="KW-0482">Metalloprotease</keyword>
<evidence type="ECO:0000256" key="3">
    <source>
        <dbReference type="ARBA" id="ARBA00022723"/>
    </source>
</evidence>
<dbReference type="AlphaFoldDB" id="A0A1H9LS44"/>
<dbReference type="OrthoDB" id="9805070at2"/>
<keyword evidence="5" id="KW-0862">Zinc</keyword>
<evidence type="ECO:0000256" key="4">
    <source>
        <dbReference type="ARBA" id="ARBA00022801"/>
    </source>
</evidence>
<evidence type="ECO:0000313" key="11">
    <source>
        <dbReference type="Proteomes" id="UP000199647"/>
    </source>
</evidence>
<feature type="transmembrane region" description="Helical" evidence="8">
    <location>
        <begin position="41"/>
        <end position="64"/>
    </location>
</feature>
<keyword evidence="2" id="KW-0645">Protease</keyword>
<evidence type="ECO:0000256" key="6">
    <source>
        <dbReference type="ARBA" id="ARBA00023049"/>
    </source>
</evidence>
<keyword evidence="4 10" id="KW-0378">Hydrolase</keyword>
<dbReference type="SUPFAM" id="SSF51261">
    <property type="entry name" value="Duplicated hybrid motif"/>
    <property type="match status" value="1"/>
</dbReference>
<evidence type="ECO:0000313" key="10">
    <source>
        <dbReference type="EMBL" id="SER14256.1"/>
    </source>
</evidence>